<keyword evidence="9" id="KW-1185">Reference proteome</keyword>
<keyword evidence="5" id="KW-0046">Antibiotic resistance</keyword>
<keyword evidence="4 6" id="KW-0472">Membrane</keyword>
<sequence>MLRYLGVEIRRMFRDRRFVFFTMAIPVVFYLLWSNTFGKGPGTVGGTGLDARTYLLVSMASFGAVGAALTTTGARLAGERQSGWLRQLQVTPLRPWAVIVVKTLASMFLALPAIILVGLAGVLTQHVHLSPGEWAAMIGLMWLGTLPFAALGTLIGSLVGADAAHPVTLACYFGLSILGGLWMPVDSLPTALRTVSHWLPSNRFARLGWSAAGGHVPAASDGLVLAGWALVLGILAVAAYRRATVRS</sequence>
<feature type="transmembrane region" description="Helical" evidence="6">
    <location>
        <begin position="222"/>
        <end position="240"/>
    </location>
</feature>
<evidence type="ECO:0000256" key="1">
    <source>
        <dbReference type="ARBA" id="ARBA00004141"/>
    </source>
</evidence>
<reference evidence="8 9" key="1">
    <citation type="journal article" date="2019" name="Int. J. Syst. Evol. Microbiol.">
        <title>The Global Catalogue of Microorganisms (GCM) 10K type strain sequencing project: providing services to taxonomists for standard genome sequencing and annotation.</title>
        <authorList>
            <consortium name="The Broad Institute Genomics Platform"/>
            <consortium name="The Broad Institute Genome Sequencing Center for Infectious Disease"/>
            <person name="Wu L."/>
            <person name="Ma J."/>
        </authorList>
    </citation>
    <scope>NUCLEOTIDE SEQUENCE [LARGE SCALE GENOMIC DNA]</scope>
    <source>
        <strain evidence="8 9">JCM 3146</strain>
    </source>
</reference>
<evidence type="ECO:0000313" key="8">
    <source>
        <dbReference type="EMBL" id="GAA0346102.1"/>
    </source>
</evidence>
<comment type="subcellular location">
    <subcellularLocation>
        <location evidence="1">Membrane</location>
        <topology evidence="1">Multi-pass membrane protein</topology>
    </subcellularLocation>
</comment>
<protein>
    <submittedName>
        <fullName evidence="8">ABC transporter permease</fullName>
    </submittedName>
</protein>
<comment type="caution">
    <text evidence="8">The sequence shown here is derived from an EMBL/GenBank/DDBJ whole genome shotgun (WGS) entry which is preliminary data.</text>
</comment>
<gene>
    <name evidence="8" type="ORF">GCM10010151_39650</name>
</gene>
<evidence type="ECO:0000259" key="7">
    <source>
        <dbReference type="Pfam" id="PF12698"/>
    </source>
</evidence>
<dbReference type="InterPro" id="IPR051784">
    <property type="entry name" value="Nod_factor_ABC_transporter"/>
</dbReference>
<dbReference type="PANTHER" id="PTHR43229:SF2">
    <property type="entry name" value="NODULATION PROTEIN J"/>
    <property type="match status" value="1"/>
</dbReference>
<feature type="transmembrane region" description="Helical" evidence="6">
    <location>
        <begin position="18"/>
        <end position="34"/>
    </location>
</feature>
<evidence type="ECO:0000256" key="4">
    <source>
        <dbReference type="ARBA" id="ARBA00023136"/>
    </source>
</evidence>
<organism evidence="8 9">
    <name type="scientific">Actinoallomurus spadix</name>
    <dbReference type="NCBI Taxonomy" id="79912"/>
    <lineage>
        <taxon>Bacteria</taxon>
        <taxon>Bacillati</taxon>
        <taxon>Actinomycetota</taxon>
        <taxon>Actinomycetes</taxon>
        <taxon>Streptosporangiales</taxon>
        <taxon>Thermomonosporaceae</taxon>
        <taxon>Actinoallomurus</taxon>
    </lineage>
</organism>
<name>A0ABN0WT55_9ACTN</name>
<evidence type="ECO:0000256" key="6">
    <source>
        <dbReference type="SAM" id="Phobius"/>
    </source>
</evidence>
<keyword evidence="2 6" id="KW-0812">Transmembrane</keyword>
<feature type="domain" description="ABC-2 type transporter transmembrane" evidence="7">
    <location>
        <begin position="54"/>
        <end position="237"/>
    </location>
</feature>
<feature type="transmembrane region" description="Helical" evidence="6">
    <location>
        <begin position="54"/>
        <end position="78"/>
    </location>
</feature>
<keyword evidence="3 6" id="KW-1133">Transmembrane helix</keyword>
<proteinExistence type="predicted"/>
<evidence type="ECO:0000256" key="5">
    <source>
        <dbReference type="ARBA" id="ARBA00023251"/>
    </source>
</evidence>
<evidence type="ECO:0000256" key="3">
    <source>
        <dbReference type="ARBA" id="ARBA00022989"/>
    </source>
</evidence>
<feature type="transmembrane region" description="Helical" evidence="6">
    <location>
        <begin position="99"/>
        <end position="122"/>
    </location>
</feature>
<dbReference type="EMBL" id="BAAABM010000037">
    <property type="protein sequence ID" value="GAA0346102.1"/>
    <property type="molecule type" value="Genomic_DNA"/>
</dbReference>
<dbReference type="RefSeq" id="WP_252808481.1">
    <property type="nucleotide sequence ID" value="NZ_BAAABM010000037.1"/>
</dbReference>
<evidence type="ECO:0000256" key="2">
    <source>
        <dbReference type="ARBA" id="ARBA00022692"/>
    </source>
</evidence>
<evidence type="ECO:0000313" key="9">
    <source>
        <dbReference type="Proteomes" id="UP001501822"/>
    </source>
</evidence>
<dbReference type="PANTHER" id="PTHR43229">
    <property type="entry name" value="NODULATION PROTEIN J"/>
    <property type="match status" value="1"/>
</dbReference>
<feature type="transmembrane region" description="Helical" evidence="6">
    <location>
        <begin position="167"/>
        <end position="185"/>
    </location>
</feature>
<dbReference type="InterPro" id="IPR013525">
    <property type="entry name" value="ABC2_TM"/>
</dbReference>
<dbReference type="Pfam" id="PF12698">
    <property type="entry name" value="ABC2_membrane_3"/>
    <property type="match status" value="1"/>
</dbReference>
<feature type="transmembrane region" description="Helical" evidence="6">
    <location>
        <begin position="134"/>
        <end position="155"/>
    </location>
</feature>
<dbReference type="InterPro" id="IPR000412">
    <property type="entry name" value="ABC_2_transport"/>
</dbReference>
<accession>A0ABN0WT55</accession>
<dbReference type="Proteomes" id="UP001501822">
    <property type="component" value="Unassembled WGS sequence"/>
</dbReference>
<dbReference type="PIRSF" id="PIRSF006648">
    <property type="entry name" value="DrrB"/>
    <property type="match status" value="1"/>
</dbReference>